<keyword evidence="3 5" id="KW-0378">Hydrolase</keyword>
<dbReference type="GO" id="GO:0006508">
    <property type="term" value="P:proteolysis"/>
    <property type="evidence" value="ECO:0007669"/>
    <property type="project" value="UniProtKB-KW"/>
</dbReference>
<dbReference type="Pfam" id="PF13180">
    <property type="entry name" value="PDZ_2"/>
    <property type="match status" value="1"/>
</dbReference>
<dbReference type="Pfam" id="PF03572">
    <property type="entry name" value="Peptidase_S41"/>
    <property type="match status" value="1"/>
</dbReference>
<organism evidence="7 8">
    <name type="scientific">Flavobacterium suncheonense GH29-5 = DSM 17707</name>
    <dbReference type="NCBI Taxonomy" id="1121899"/>
    <lineage>
        <taxon>Bacteria</taxon>
        <taxon>Pseudomonadati</taxon>
        <taxon>Bacteroidota</taxon>
        <taxon>Flavobacteriia</taxon>
        <taxon>Flavobacteriales</taxon>
        <taxon>Flavobacteriaceae</taxon>
        <taxon>Flavobacterium</taxon>
    </lineage>
</organism>
<dbReference type="GO" id="GO:0030288">
    <property type="term" value="C:outer membrane-bounded periplasmic space"/>
    <property type="evidence" value="ECO:0007669"/>
    <property type="project" value="TreeGrafter"/>
</dbReference>
<dbReference type="Gene3D" id="3.30.750.44">
    <property type="match status" value="1"/>
</dbReference>
<protein>
    <submittedName>
        <fullName evidence="7">Peptidase S41</fullName>
    </submittedName>
</protein>
<evidence type="ECO:0000313" key="7">
    <source>
        <dbReference type="EMBL" id="KGO89131.1"/>
    </source>
</evidence>
<sequence length="546" mass="61165">MLSSIKKRYIVPVLAGGFLFVGVSFQQDFFEIAKQLEIFTTLFKTVNQNYVDEVNPGEMMDKAIKSMLNDLDPYTNYFNEQDVVRFKINSTGEYTGIGAMINRKEGRLIIVEPYKNFPADKAGLKAGDEIVQIGDVNLVDFKEDAGTLLRGAKNTKIDIKYKRQGKMLSTQIVLDEVEVKAVPFYTLLADKTTGYIVLSQFNSKASSETKDALLKLKAEGATKIILDLRGNPGGLLHEAVNICNLFVPQDEIIVTTKSKNEKHNNTYKTLKQPVDLDIPLAVLVDGKSASASEIVAGALQDLDRAVVIGTRSFGKGLVQRPLDLSYGTQVKVTISRYYTPSGRCIQALDYAHKDKDGKAIRTDSKNYNAFKTRHGRTVYDGGGIQPDLELPESKQSTIAAALQKSDGIFNFVTDYYYKNPNLGTTIPTLTDAEFANFKAFLKKENFQLDTETEIALKKTLEAAKKERIDESITAEYQQLLAALQRSEEKELEKNKAEIKTLLLDEIIKRYQYREGLYLHYSKNNPEITKAVSILGNALEYNKILKK</sequence>
<dbReference type="SMART" id="SM00245">
    <property type="entry name" value="TSPc"/>
    <property type="match status" value="1"/>
</dbReference>
<dbReference type="InterPro" id="IPR036034">
    <property type="entry name" value="PDZ_sf"/>
</dbReference>
<dbReference type="RefSeq" id="WP_026980620.1">
    <property type="nucleotide sequence ID" value="NZ_AUCZ01000010.1"/>
</dbReference>
<keyword evidence="2 5" id="KW-0645">Protease</keyword>
<dbReference type="Proteomes" id="UP000030121">
    <property type="component" value="Unassembled WGS sequence"/>
</dbReference>
<name>A0A0A2MBX6_9FLAO</name>
<dbReference type="Gene3D" id="3.90.226.10">
    <property type="entry name" value="2-enoyl-CoA Hydratase, Chain A, domain 1"/>
    <property type="match status" value="1"/>
</dbReference>
<dbReference type="CDD" id="cd06782">
    <property type="entry name" value="cpPDZ_CPP-like"/>
    <property type="match status" value="1"/>
</dbReference>
<evidence type="ECO:0000256" key="5">
    <source>
        <dbReference type="RuleBase" id="RU004404"/>
    </source>
</evidence>
<dbReference type="OrthoDB" id="9812068at2"/>
<comment type="caution">
    <text evidence="7">The sequence shown here is derived from an EMBL/GenBank/DDBJ whole genome shotgun (WGS) entry which is preliminary data.</text>
</comment>
<dbReference type="InterPro" id="IPR055210">
    <property type="entry name" value="CtpA/B_N"/>
</dbReference>
<dbReference type="NCBIfam" id="TIGR00225">
    <property type="entry name" value="prc"/>
    <property type="match status" value="1"/>
</dbReference>
<dbReference type="Pfam" id="PF22694">
    <property type="entry name" value="CtpB_N-like"/>
    <property type="match status" value="1"/>
</dbReference>
<reference evidence="7 8" key="1">
    <citation type="submission" date="2013-09" db="EMBL/GenBank/DDBJ databases">
        <authorList>
            <person name="Zeng Z."/>
            <person name="Chen C."/>
        </authorList>
    </citation>
    <scope>NUCLEOTIDE SEQUENCE [LARGE SCALE GENOMIC DNA]</scope>
    <source>
        <strain evidence="7 8">GH29-5</strain>
    </source>
</reference>
<dbReference type="PANTHER" id="PTHR32060:SF30">
    <property type="entry name" value="CARBOXY-TERMINAL PROCESSING PROTEASE CTPA"/>
    <property type="match status" value="1"/>
</dbReference>
<dbReference type="PROSITE" id="PS50106">
    <property type="entry name" value="PDZ"/>
    <property type="match status" value="1"/>
</dbReference>
<evidence type="ECO:0000256" key="3">
    <source>
        <dbReference type="ARBA" id="ARBA00022801"/>
    </source>
</evidence>
<evidence type="ECO:0000259" key="6">
    <source>
        <dbReference type="PROSITE" id="PS50106"/>
    </source>
</evidence>
<dbReference type="AlphaFoldDB" id="A0A0A2MBX6"/>
<evidence type="ECO:0000313" key="8">
    <source>
        <dbReference type="Proteomes" id="UP000030121"/>
    </source>
</evidence>
<dbReference type="InterPro" id="IPR004447">
    <property type="entry name" value="Peptidase_S41A"/>
</dbReference>
<keyword evidence="8" id="KW-1185">Reference proteome</keyword>
<dbReference type="GO" id="GO:0007165">
    <property type="term" value="P:signal transduction"/>
    <property type="evidence" value="ECO:0007669"/>
    <property type="project" value="TreeGrafter"/>
</dbReference>
<dbReference type="EMBL" id="JRLW01000011">
    <property type="protein sequence ID" value="KGO89131.1"/>
    <property type="molecule type" value="Genomic_DNA"/>
</dbReference>
<comment type="similarity">
    <text evidence="1 5">Belongs to the peptidase S41A family.</text>
</comment>
<dbReference type="SMART" id="SM00228">
    <property type="entry name" value="PDZ"/>
    <property type="match status" value="1"/>
</dbReference>
<dbReference type="InterPro" id="IPR005151">
    <property type="entry name" value="Tail-specific_protease"/>
</dbReference>
<gene>
    <name evidence="7" type="ORF">Q764_09495</name>
</gene>
<dbReference type="GO" id="GO:0004175">
    <property type="term" value="F:endopeptidase activity"/>
    <property type="evidence" value="ECO:0007669"/>
    <property type="project" value="TreeGrafter"/>
</dbReference>
<evidence type="ECO:0000256" key="4">
    <source>
        <dbReference type="ARBA" id="ARBA00022825"/>
    </source>
</evidence>
<dbReference type="InterPro" id="IPR001478">
    <property type="entry name" value="PDZ"/>
</dbReference>
<dbReference type="SUPFAM" id="SSF50156">
    <property type="entry name" value="PDZ domain-like"/>
    <property type="match status" value="1"/>
</dbReference>
<dbReference type="InterPro" id="IPR029045">
    <property type="entry name" value="ClpP/crotonase-like_dom_sf"/>
</dbReference>
<dbReference type="PANTHER" id="PTHR32060">
    <property type="entry name" value="TAIL-SPECIFIC PROTEASE"/>
    <property type="match status" value="1"/>
</dbReference>
<dbReference type="Gene3D" id="2.30.42.10">
    <property type="match status" value="1"/>
</dbReference>
<dbReference type="SUPFAM" id="SSF52096">
    <property type="entry name" value="ClpP/crotonase"/>
    <property type="match status" value="1"/>
</dbReference>
<proteinExistence type="inferred from homology"/>
<dbReference type="STRING" id="1121899.GCA_000430025_02198"/>
<dbReference type="CDD" id="cd07560">
    <property type="entry name" value="Peptidase_S41_CPP"/>
    <property type="match status" value="1"/>
</dbReference>
<dbReference type="GO" id="GO:0008236">
    <property type="term" value="F:serine-type peptidase activity"/>
    <property type="evidence" value="ECO:0007669"/>
    <property type="project" value="UniProtKB-KW"/>
</dbReference>
<evidence type="ECO:0000256" key="1">
    <source>
        <dbReference type="ARBA" id="ARBA00009179"/>
    </source>
</evidence>
<evidence type="ECO:0000256" key="2">
    <source>
        <dbReference type="ARBA" id="ARBA00022670"/>
    </source>
</evidence>
<dbReference type="eggNOG" id="COG0793">
    <property type="taxonomic scope" value="Bacteria"/>
</dbReference>
<keyword evidence="4 5" id="KW-0720">Serine protease</keyword>
<accession>A0A0A2MBX6</accession>
<feature type="domain" description="PDZ" evidence="6">
    <location>
        <begin position="83"/>
        <end position="176"/>
    </location>
</feature>